<dbReference type="AlphaFoldDB" id="A0A9W8ZP19"/>
<sequence length="148" mass="16865">MFPLLSSLLSFLVILHSVNTLAHPYISRSGLPWPIIPSIRSSWTCNSYGMRFRLNKGSLSPYNKWYGVLTNHASRFIIPFLQELVHKSRMRTLQAAILIRTGMPENVEQLTDDGLLPPAALSRSQGTTRIWGETCDTVQRIRFHIDAR</sequence>
<dbReference type="Proteomes" id="UP001150238">
    <property type="component" value="Unassembled WGS sequence"/>
</dbReference>
<name>A0A9W8ZP19_9AGAR</name>
<evidence type="ECO:0000313" key="2">
    <source>
        <dbReference type="EMBL" id="KAJ4463363.1"/>
    </source>
</evidence>
<protein>
    <submittedName>
        <fullName evidence="2">Uncharacterized protein</fullName>
    </submittedName>
</protein>
<reference evidence="2" key="1">
    <citation type="submission" date="2022-08" db="EMBL/GenBank/DDBJ databases">
        <authorList>
            <consortium name="DOE Joint Genome Institute"/>
            <person name="Min B."/>
            <person name="Riley R."/>
            <person name="Sierra-Patev S."/>
            <person name="Naranjo-Ortiz M."/>
            <person name="Looney B."/>
            <person name="Konkel Z."/>
            <person name="Slot J.C."/>
            <person name="Sakamoto Y."/>
            <person name="Steenwyk J.L."/>
            <person name="Rokas A."/>
            <person name="Carro J."/>
            <person name="Camarero S."/>
            <person name="Ferreira P."/>
            <person name="Molpeceres G."/>
            <person name="Ruiz-Duenas F.J."/>
            <person name="Serrano A."/>
            <person name="Henrissat B."/>
            <person name="Drula E."/>
            <person name="Hughes K.W."/>
            <person name="Mata J.L."/>
            <person name="Ishikawa N.K."/>
            <person name="Vargas-Isla R."/>
            <person name="Ushijima S."/>
            <person name="Smith C.A."/>
            <person name="Ahrendt S."/>
            <person name="Andreopoulos W."/>
            <person name="He G."/>
            <person name="Labutti K."/>
            <person name="Lipzen A."/>
            <person name="Ng V."/>
            <person name="Sandor L."/>
            <person name="Barry K."/>
            <person name="Martinez A.T."/>
            <person name="Xiao Y."/>
            <person name="Gibbons J.G."/>
            <person name="Terashima K."/>
            <person name="Hibbett D.S."/>
            <person name="Grigoriev I.V."/>
        </authorList>
    </citation>
    <scope>NUCLEOTIDE SEQUENCE</scope>
    <source>
        <strain evidence="2">Sp2 HRB7682 ss15</strain>
    </source>
</reference>
<feature type="chain" id="PRO_5040934324" evidence="1">
    <location>
        <begin position="21"/>
        <end position="148"/>
    </location>
</feature>
<gene>
    <name evidence="2" type="ORF">C8J55DRAFT_310418</name>
</gene>
<accession>A0A9W8ZP19</accession>
<reference evidence="2" key="2">
    <citation type="journal article" date="2023" name="Proc. Natl. Acad. Sci. U.S.A.">
        <title>A global phylogenomic analysis of the shiitake genus Lentinula.</title>
        <authorList>
            <person name="Sierra-Patev S."/>
            <person name="Min B."/>
            <person name="Naranjo-Ortiz M."/>
            <person name="Looney B."/>
            <person name="Konkel Z."/>
            <person name="Slot J.C."/>
            <person name="Sakamoto Y."/>
            <person name="Steenwyk J.L."/>
            <person name="Rokas A."/>
            <person name="Carro J."/>
            <person name="Camarero S."/>
            <person name="Ferreira P."/>
            <person name="Molpeceres G."/>
            <person name="Ruiz-Duenas F.J."/>
            <person name="Serrano A."/>
            <person name="Henrissat B."/>
            <person name="Drula E."/>
            <person name="Hughes K.W."/>
            <person name="Mata J.L."/>
            <person name="Ishikawa N.K."/>
            <person name="Vargas-Isla R."/>
            <person name="Ushijima S."/>
            <person name="Smith C.A."/>
            <person name="Donoghue J."/>
            <person name="Ahrendt S."/>
            <person name="Andreopoulos W."/>
            <person name="He G."/>
            <person name="LaButti K."/>
            <person name="Lipzen A."/>
            <person name="Ng V."/>
            <person name="Riley R."/>
            <person name="Sandor L."/>
            <person name="Barry K."/>
            <person name="Martinez A.T."/>
            <person name="Xiao Y."/>
            <person name="Gibbons J.G."/>
            <person name="Terashima K."/>
            <person name="Grigoriev I.V."/>
            <person name="Hibbett D."/>
        </authorList>
    </citation>
    <scope>NUCLEOTIDE SEQUENCE</scope>
    <source>
        <strain evidence="2">Sp2 HRB7682 ss15</strain>
    </source>
</reference>
<dbReference type="EMBL" id="JANVFS010000073">
    <property type="protein sequence ID" value="KAJ4463363.1"/>
    <property type="molecule type" value="Genomic_DNA"/>
</dbReference>
<evidence type="ECO:0000313" key="3">
    <source>
        <dbReference type="Proteomes" id="UP001150238"/>
    </source>
</evidence>
<evidence type="ECO:0000256" key="1">
    <source>
        <dbReference type="SAM" id="SignalP"/>
    </source>
</evidence>
<feature type="signal peptide" evidence="1">
    <location>
        <begin position="1"/>
        <end position="20"/>
    </location>
</feature>
<comment type="caution">
    <text evidence="2">The sequence shown here is derived from an EMBL/GenBank/DDBJ whole genome shotgun (WGS) entry which is preliminary data.</text>
</comment>
<organism evidence="2 3">
    <name type="scientific">Lentinula lateritia</name>
    <dbReference type="NCBI Taxonomy" id="40482"/>
    <lineage>
        <taxon>Eukaryota</taxon>
        <taxon>Fungi</taxon>
        <taxon>Dikarya</taxon>
        <taxon>Basidiomycota</taxon>
        <taxon>Agaricomycotina</taxon>
        <taxon>Agaricomycetes</taxon>
        <taxon>Agaricomycetidae</taxon>
        <taxon>Agaricales</taxon>
        <taxon>Marasmiineae</taxon>
        <taxon>Omphalotaceae</taxon>
        <taxon>Lentinula</taxon>
    </lineage>
</organism>
<proteinExistence type="predicted"/>
<keyword evidence="1" id="KW-0732">Signal</keyword>